<dbReference type="HAMAP" id="MF_00062">
    <property type="entry name" value="Sulf_adenylyltr_sub1"/>
    <property type="match status" value="1"/>
</dbReference>
<sequence length="531" mass="57036">MSAVRSLPLADIDTDDSASAPTPAVAPAASLLRFITCGSVDDGKSTLIGRLLYDTKSVFDDQLEALERDSRKFGTTGETLDFALLVDGLSAEREQGITIDVAYRYFSTARRAFIIADTPGHEQYTRNMATGASQADLAVILVDARKGILPQTRRHSFITSMVGIRSVIVAVNKMDLVDFDEATFRRIEADYRALLPAFDFVDISFIPLSAKNGDNIIAPSANTPWYQGPTLLERLETVEAERLAEGDAFRLPVQYVNRPNLDFRGFCGQITSGGVRPGERVLALPSGREATVDTVYGANGPVERASAGEAVTLTLDREIDISRGDVLVRPGDRIAARSEFSAQILSLTDRPLVSGTRLVARLGTAQSPAAIRRLEAAVDIHTFQTRPANALSMNEIGKVVIGLDKALVATLYSESRDLGSFILIDPLTNETVALGIVTALPTEHAAMASPGTTGSQAARTSWWSDKVTIYRAVAAVLIGIAALLLGLPLWAAIVLGVVDFLIRPLLRHVMAPEIRPEKPVDPSDVGDGAGI</sequence>
<evidence type="ECO:0000313" key="10">
    <source>
        <dbReference type="Proteomes" id="UP000184290"/>
    </source>
</evidence>
<dbReference type="NCBIfam" id="NF003478">
    <property type="entry name" value="PRK05124.1"/>
    <property type="match status" value="1"/>
</dbReference>
<evidence type="ECO:0000259" key="8">
    <source>
        <dbReference type="PROSITE" id="PS51722"/>
    </source>
</evidence>
<protein>
    <recommendedName>
        <fullName evidence="6">Sulfate adenylyltransferase subunit 1</fullName>
        <ecNumber evidence="6">2.7.7.4</ecNumber>
    </recommendedName>
    <alternativeName>
        <fullName evidence="6">ATP-sulfurylase large subunit</fullName>
    </alternativeName>
    <alternativeName>
        <fullName evidence="6">Sulfate adenylate transferase</fullName>
        <shortName evidence="6">SAT</shortName>
    </alternativeName>
</protein>
<dbReference type="SUPFAM" id="SSF50465">
    <property type="entry name" value="EF-Tu/eEF-1alpha/eIF2-gamma C-terminal domain"/>
    <property type="match status" value="1"/>
</dbReference>
<dbReference type="InterPro" id="IPR054696">
    <property type="entry name" value="GTP-eEF1A_C"/>
</dbReference>
<keyword evidence="4 6" id="KW-0067">ATP-binding</keyword>
<organism evidence="9 10">
    <name type="scientific">Aureimonas altamirensis DSM 21988</name>
    <dbReference type="NCBI Taxonomy" id="1121026"/>
    <lineage>
        <taxon>Bacteria</taxon>
        <taxon>Pseudomonadati</taxon>
        <taxon>Pseudomonadota</taxon>
        <taxon>Alphaproteobacteria</taxon>
        <taxon>Hyphomicrobiales</taxon>
        <taxon>Aurantimonadaceae</taxon>
        <taxon>Aureimonas</taxon>
    </lineage>
</organism>
<dbReference type="PROSITE" id="PS51722">
    <property type="entry name" value="G_TR_2"/>
    <property type="match status" value="1"/>
</dbReference>
<dbReference type="Pfam" id="PF22594">
    <property type="entry name" value="GTP-eEF1A_C"/>
    <property type="match status" value="1"/>
</dbReference>
<dbReference type="CDD" id="cd04095">
    <property type="entry name" value="CysN_NoDQ_III"/>
    <property type="match status" value="1"/>
</dbReference>
<dbReference type="InterPro" id="IPR011779">
    <property type="entry name" value="SO4_adenylTrfase_lsu"/>
</dbReference>
<reference evidence="9 10" key="1">
    <citation type="submission" date="2016-11" db="EMBL/GenBank/DDBJ databases">
        <authorList>
            <person name="Varghese N."/>
            <person name="Submissions S."/>
        </authorList>
    </citation>
    <scope>NUCLEOTIDE SEQUENCE [LARGE SCALE GENOMIC DNA]</scope>
    <source>
        <strain evidence="9 10">DSM 21988</strain>
    </source>
</reference>
<dbReference type="InterPro" id="IPR009001">
    <property type="entry name" value="Transl_elong_EF1A/Init_IF2_C"/>
</dbReference>
<feature type="domain" description="Tr-type G" evidence="8">
    <location>
        <begin position="29"/>
        <end position="244"/>
    </location>
</feature>
<comment type="similarity">
    <text evidence="6">Belongs to the TRAFAC class translation factor GTPase superfamily. Classic translation factor GTPase family. CysN/NodQ subfamily.</text>
</comment>
<accession>A0ABY1IPF8</accession>
<keyword evidence="7" id="KW-0812">Transmembrane</keyword>
<keyword evidence="2 6" id="KW-0548">Nucleotidyltransferase</keyword>
<feature type="binding site" evidence="6">
    <location>
        <begin position="172"/>
        <end position="175"/>
    </location>
    <ligand>
        <name>GTP</name>
        <dbReference type="ChEBI" id="CHEBI:37565"/>
    </ligand>
</feature>
<feature type="transmembrane region" description="Helical" evidence="7">
    <location>
        <begin position="469"/>
        <end position="502"/>
    </location>
</feature>
<comment type="subunit">
    <text evidence="6">Heterodimer composed of CysD, the smaller subunit, and CysN.</text>
</comment>
<comment type="caution">
    <text evidence="9">The sequence shown here is derived from an EMBL/GenBank/DDBJ whole genome shotgun (WGS) entry which is preliminary data.</text>
</comment>
<evidence type="ECO:0000256" key="4">
    <source>
        <dbReference type="ARBA" id="ARBA00022840"/>
    </source>
</evidence>
<keyword evidence="1 6" id="KW-0808">Transferase</keyword>
<comment type="pathway">
    <text evidence="6">Sulfur metabolism; hydrogen sulfide biosynthesis; sulfite from sulfate: step 1/3.</text>
</comment>
<dbReference type="CDD" id="cd04166">
    <property type="entry name" value="CysN_ATPS"/>
    <property type="match status" value="1"/>
</dbReference>
<gene>
    <name evidence="6" type="primary">cysN</name>
    <name evidence="9" type="ORF">SAMN02745911_3274</name>
</gene>
<keyword evidence="7" id="KW-0472">Membrane</keyword>
<dbReference type="Gene3D" id="3.40.50.300">
    <property type="entry name" value="P-loop containing nucleotide triphosphate hydrolases"/>
    <property type="match status" value="1"/>
</dbReference>
<evidence type="ECO:0000256" key="5">
    <source>
        <dbReference type="ARBA" id="ARBA00023134"/>
    </source>
</evidence>
<dbReference type="InterPro" id="IPR050100">
    <property type="entry name" value="TRAFAC_GTPase_members"/>
</dbReference>
<dbReference type="Proteomes" id="UP000184290">
    <property type="component" value="Unassembled WGS sequence"/>
</dbReference>
<dbReference type="InterPro" id="IPR044139">
    <property type="entry name" value="CysN_NoDQ_III"/>
</dbReference>
<comment type="catalytic activity">
    <reaction evidence="6">
        <text>sulfate + ATP + H(+) = adenosine 5'-phosphosulfate + diphosphate</text>
        <dbReference type="Rhea" id="RHEA:18133"/>
        <dbReference type="ChEBI" id="CHEBI:15378"/>
        <dbReference type="ChEBI" id="CHEBI:16189"/>
        <dbReference type="ChEBI" id="CHEBI:30616"/>
        <dbReference type="ChEBI" id="CHEBI:33019"/>
        <dbReference type="ChEBI" id="CHEBI:58243"/>
        <dbReference type="EC" id="2.7.7.4"/>
    </reaction>
</comment>
<dbReference type="SUPFAM" id="SSF50447">
    <property type="entry name" value="Translation proteins"/>
    <property type="match status" value="1"/>
</dbReference>
<feature type="binding site" evidence="6">
    <location>
        <begin position="38"/>
        <end position="45"/>
    </location>
    <ligand>
        <name>GTP</name>
        <dbReference type="ChEBI" id="CHEBI:37565"/>
    </ligand>
</feature>
<dbReference type="RefSeq" id="WP_060609091.1">
    <property type="nucleotide sequence ID" value="NZ_FQZC01000004.1"/>
</dbReference>
<keyword evidence="10" id="KW-1185">Reference proteome</keyword>
<dbReference type="Gene3D" id="2.40.30.10">
    <property type="entry name" value="Translation factors"/>
    <property type="match status" value="2"/>
</dbReference>
<dbReference type="NCBIfam" id="TIGR02034">
    <property type="entry name" value="CysN"/>
    <property type="match status" value="1"/>
</dbReference>
<keyword evidence="3 6" id="KW-0547">Nucleotide-binding</keyword>
<dbReference type="InterPro" id="IPR027417">
    <property type="entry name" value="P-loop_NTPase"/>
</dbReference>
<dbReference type="SUPFAM" id="SSF52540">
    <property type="entry name" value="P-loop containing nucleoside triphosphate hydrolases"/>
    <property type="match status" value="1"/>
</dbReference>
<dbReference type="InterPro" id="IPR031157">
    <property type="entry name" value="G_TR_CS"/>
</dbReference>
<dbReference type="CDD" id="cd03695">
    <property type="entry name" value="CysN_NodQ_II"/>
    <property type="match status" value="1"/>
</dbReference>
<evidence type="ECO:0000256" key="1">
    <source>
        <dbReference type="ARBA" id="ARBA00022679"/>
    </source>
</evidence>
<dbReference type="PANTHER" id="PTHR23115">
    <property type="entry name" value="TRANSLATION FACTOR"/>
    <property type="match status" value="1"/>
</dbReference>
<dbReference type="InterPro" id="IPR041757">
    <property type="entry name" value="CysN_GTP-bd"/>
</dbReference>
<evidence type="ECO:0000256" key="2">
    <source>
        <dbReference type="ARBA" id="ARBA00022695"/>
    </source>
</evidence>
<evidence type="ECO:0000256" key="3">
    <source>
        <dbReference type="ARBA" id="ARBA00022741"/>
    </source>
</evidence>
<feature type="binding site" evidence="6">
    <location>
        <begin position="117"/>
        <end position="121"/>
    </location>
    <ligand>
        <name>GTP</name>
        <dbReference type="ChEBI" id="CHEBI:37565"/>
    </ligand>
</feature>
<dbReference type="NCBIfam" id="TIGR00231">
    <property type="entry name" value="small_GTP"/>
    <property type="match status" value="1"/>
</dbReference>
<dbReference type="InterPro" id="IPR005225">
    <property type="entry name" value="Small_GTP-bd"/>
</dbReference>
<evidence type="ECO:0000313" key="9">
    <source>
        <dbReference type="EMBL" id="SHJ77254.1"/>
    </source>
</evidence>
<evidence type="ECO:0000256" key="6">
    <source>
        <dbReference type="HAMAP-Rule" id="MF_00062"/>
    </source>
</evidence>
<keyword evidence="7" id="KW-1133">Transmembrane helix</keyword>
<evidence type="ECO:0000256" key="7">
    <source>
        <dbReference type="SAM" id="Phobius"/>
    </source>
</evidence>
<proteinExistence type="inferred from homology"/>
<dbReference type="PROSITE" id="PS00301">
    <property type="entry name" value="G_TR_1"/>
    <property type="match status" value="1"/>
</dbReference>
<dbReference type="EC" id="2.7.7.4" evidence="6"/>
<dbReference type="GO" id="GO:0016779">
    <property type="term" value="F:nucleotidyltransferase activity"/>
    <property type="evidence" value="ECO:0007669"/>
    <property type="project" value="UniProtKB-KW"/>
</dbReference>
<dbReference type="PRINTS" id="PR00315">
    <property type="entry name" value="ELONGATNFCT"/>
</dbReference>
<name>A0ABY1IPF8_9HYPH</name>
<dbReference type="InterPro" id="IPR000795">
    <property type="entry name" value="T_Tr_GTP-bd_dom"/>
</dbReference>
<dbReference type="EMBL" id="FQZC01000004">
    <property type="protein sequence ID" value="SHJ77254.1"/>
    <property type="molecule type" value="Genomic_DNA"/>
</dbReference>
<keyword evidence="5 6" id="KW-0342">GTP-binding</keyword>
<comment type="function">
    <text evidence="6">With CysD forms the ATP sulfurylase (ATPS) that catalyzes the adenylation of sulfate producing adenosine 5'-phosphosulfate (APS) and diphosphate, the first enzymatic step in sulfur assimilation pathway. APS synthesis involves the formation of a high-energy phosphoric-sulfuric acid anhydride bond driven by GTP hydrolysis by CysN coupled to ATP hydrolysis by CysD.</text>
</comment>
<dbReference type="Pfam" id="PF00009">
    <property type="entry name" value="GTP_EFTU"/>
    <property type="match status" value="1"/>
</dbReference>
<dbReference type="InterPro" id="IPR009000">
    <property type="entry name" value="Transl_B-barrel_sf"/>
</dbReference>
<dbReference type="InterPro" id="IPR044138">
    <property type="entry name" value="CysN_II"/>
</dbReference>